<dbReference type="GO" id="GO:0006545">
    <property type="term" value="P:glycine biosynthetic process"/>
    <property type="evidence" value="ECO:0007669"/>
    <property type="project" value="TreeGrafter"/>
</dbReference>
<dbReference type="InterPro" id="IPR001597">
    <property type="entry name" value="ArAA_b-elim_lyase/Thr_aldolase"/>
</dbReference>
<dbReference type="InterPro" id="IPR023603">
    <property type="entry name" value="Low_specificity_L-TA-like"/>
</dbReference>
<comment type="similarity">
    <text evidence="2">Belongs to the threonine aldolase family.</text>
</comment>
<proteinExistence type="inferred from homology"/>
<comment type="cofactor">
    <cofactor evidence="1">
        <name>pyridoxal 5'-phosphate</name>
        <dbReference type="ChEBI" id="CHEBI:597326"/>
    </cofactor>
</comment>
<feature type="domain" description="Aromatic amino acid beta-eliminating lyase/threonine aldolase" evidence="6">
    <location>
        <begin position="5"/>
        <end position="288"/>
    </location>
</feature>
<dbReference type="PANTHER" id="PTHR48097">
    <property type="entry name" value="L-THREONINE ALDOLASE-RELATED"/>
    <property type="match status" value="1"/>
</dbReference>
<dbReference type="PIRSF" id="PIRSF017617">
    <property type="entry name" value="Thr_aldolase"/>
    <property type="match status" value="1"/>
</dbReference>
<dbReference type="Proteomes" id="UP000185924">
    <property type="component" value="Unassembled WGS sequence"/>
</dbReference>
<gene>
    <name evidence="7" type="ORF">SAMN05421545_1995</name>
</gene>
<dbReference type="GO" id="GO:0005829">
    <property type="term" value="C:cytosol"/>
    <property type="evidence" value="ECO:0007669"/>
    <property type="project" value="TreeGrafter"/>
</dbReference>
<feature type="modified residue" description="N6-(pyridoxal phosphate)lysine" evidence="5">
    <location>
        <position position="201"/>
    </location>
</feature>
<dbReference type="NCBIfam" id="NF041359">
    <property type="entry name" value="GntG_guanitoxin"/>
    <property type="match status" value="1"/>
</dbReference>
<dbReference type="AlphaFoldDB" id="A0A1N6X8E4"/>
<sequence>MNITDLRSDTVTKPTPAMLQAMFAAQVGDDVYEEDPTINALERKAAALFGMEAGLFCPSGTMTNQIAIKAHTEPMTEVICDITAHIYQYEGGGIMFNSGASVALVHGERGKMTPEQVEAHIRPDNIHYPPTRLVALENTCNKGGGSYYTLPEIAAISGVCKRHGIALHLDGARVFNALVASGENPQEYGTYFDSISICLSKGLGAPVGSLLLGTKEFIKKSRRIRKVLGGGIRQGGYLAAAGIYALDHHVERLAEDHQKAKQLEAALNEADYVEYVLPVQTNIVIFKLNDRYKDVNFVAALAEQQIRASSFGPQMIRFVTHLDVSEEMLQHVLQVLHSLNKKQVAV</sequence>
<dbReference type="GO" id="GO:0006567">
    <property type="term" value="P:L-threonine catabolic process"/>
    <property type="evidence" value="ECO:0007669"/>
    <property type="project" value="TreeGrafter"/>
</dbReference>
<organism evidence="7 8">
    <name type="scientific">Pontibacter lucknowensis</name>
    <dbReference type="NCBI Taxonomy" id="1077936"/>
    <lineage>
        <taxon>Bacteria</taxon>
        <taxon>Pseudomonadati</taxon>
        <taxon>Bacteroidota</taxon>
        <taxon>Cytophagia</taxon>
        <taxon>Cytophagales</taxon>
        <taxon>Hymenobacteraceae</taxon>
        <taxon>Pontibacter</taxon>
    </lineage>
</organism>
<dbReference type="PANTHER" id="PTHR48097:SF9">
    <property type="entry name" value="L-THREONINE ALDOLASE"/>
    <property type="match status" value="1"/>
</dbReference>
<keyword evidence="8" id="KW-1185">Reference proteome</keyword>
<evidence type="ECO:0000313" key="7">
    <source>
        <dbReference type="EMBL" id="SIQ98625.1"/>
    </source>
</evidence>
<accession>A0A1N6X8E4</accession>
<protein>
    <submittedName>
        <fullName evidence="7">L-threonine aldolase</fullName>
    </submittedName>
</protein>
<dbReference type="Gene3D" id="3.90.1150.10">
    <property type="entry name" value="Aspartate Aminotransferase, domain 1"/>
    <property type="match status" value="1"/>
</dbReference>
<evidence type="ECO:0000256" key="1">
    <source>
        <dbReference type="ARBA" id="ARBA00001933"/>
    </source>
</evidence>
<dbReference type="EMBL" id="FTNM01000002">
    <property type="protein sequence ID" value="SIQ98625.1"/>
    <property type="molecule type" value="Genomic_DNA"/>
</dbReference>
<evidence type="ECO:0000256" key="2">
    <source>
        <dbReference type="ARBA" id="ARBA00006966"/>
    </source>
</evidence>
<evidence type="ECO:0000259" key="6">
    <source>
        <dbReference type="Pfam" id="PF01212"/>
    </source>
</evidence>
<dbReference type="InterPro" id="IPR015421">
    <property type="entry name" value="PyrdxlP-dep_Trfase_major"/>
</dbReference>
<evidence type="ECO:0000313" key="8">
    <source>
        <dbReference type="Proteomes" id="UP000185924"/>
    </source>
</evidence>
<dbReference type="InterPro" id="IPR015422">
    <property type="entry name" value="PyrdxlP-dep_Trfase_small"/>
</dbReference>
<dbReference type="RefSeq" id="WP_076421951.1">
    <property type="nucleotide sequence ID" value="NZ_FTNM01000002.1"/>
</dbReference>
<dbReference type="InterPro" id="IPR015424">
    <property type="entry name" value="PyrdxlP-dep_Trfase"/>
</dbReference>
<dbReference type="SUPFAM" id="SSF53383">
    <property type="entry name" value="PLP-dependent transferases"/>
    <property type="match status" value="1"/>
</dbReference>
<evidence type="ECO:0000256" key="5">
    <source>
        <dbReference type="PIRSR" id="PIRSR017617-1"/>
    </source>
</evidence>
<dbReference type="Gene3D" id="3.40.640.10">
    <property type="entry name" value="Type I PLP-dependent aspartate aminotransferase-like (Major domain)"/>
    <property type="match status" value="1"/>
</dbReference>
<name>A0A1N6X8E4_9BACT</name>
<keyword evidence="4" id="KW-0456">Lyase</keyword>
<dbReference type="STRING" id="1077936.SAMN05421545_1995"/>
<keyword evidence="3" id="KW-0663">Pyridoxal phosphate</keyword>
<reference evidence="8" key="1">
    <citation type="submission" date="2017-01" db="EMBL/GenBank/DDBJ databases">
        <authorList>
            <person name="Varghese N."/>
            <person name="Submissions S."/>
        </authorList>
    </citation>
    <scope>NUCLEOTIDE SEQUENCE [LARGE SCALE GENOMIC DNA]</scope>
    <source>
        <strain evidence="8">DM9</strain>
    </source>
</reference>
<evidence type="ECO:0000256" key="4">
    <source>
        <dbReference type="ARBA" id="ARBA00023239"/>
    </source>
</evidence>
<dbReference type="FunFam" id="3.40.640.10:FF:000030">
    <property type="entry name" value="Low-specificity L-threonine aldolase"/>
    <property type="match status" value="1"/>
</dbReference>
<dbReference type="OrthoDB" id="9774495at2"/>
<dbReference type="CDD" id="cd06502">
    <property type="entry name" value="TA_like"/>
    <property type="match status" value="1"/>
</dbReference>
<dbReference type="GO" id="GO:0008732">
    <property type="term" value="F:L-allo-threonine aldolase activity"/>
    <property type="evidence" value="ECO:0007669"/>
    <property type="project" value="TreeGrafter"/>
</dbReference>
<dbReference type="Pfam" id="PF01212">
    <property type="entry name" value="Beta_elim_lyase"/>
    <property type="match status" value="1"/>
</dbReference>
<evidence type="ECO:0000256" key="3">
    <source>
        <dbReference type="ARBA" id="ARBA00022898"/>
    </source>
</evidence>